<evidence type="ECO:0000313" key="9">
    <source>
        <dbReference type="Proteomes" id="UP001605036"/>
    </source>
</evidence>
<feature type="coiled-coil region" evidence="5">
    <location>
        <begin position="88"/>
        <end position="178"/>
    </location>
</feature>
<organism evidence="8 9">
    <name type="scientific">Riccia fluitans</name>
    <dbReference type="NCBI Taxonomy" id="41844"/>
    <lineage>
        <taxon>Eukaryota</taxon>
        <taxon>Viridiplantae</taxon>
        <taxon>Streptophyta</taxon>
        <taxon>Embryophyta</taxon>
        <taxon>Marchantiophyta</taxon>
        <taxon>Marchantiopsida</taxon>
        <taxon>Marchantiidae</taxon>
        <taxon>Marchantiales</taxon>
        <taxon>Ricciaceae</taxon>
        <taxon>Riccia</taxon>
    </lineage>
</organism>
<evidence type="ECO:0000256" key="2">
    <source>
        <dbReference type="ARBA" id="ARBA00022771"/>
    </source>
</evidence>
<keyword evidence="9" id="KW-1185">Reference proteome</keyword>
<evidence type="ECO:0000259" key="7">
    <source>
        <dbReference type="PROSITE" id="PS50089"/>
    </source>
</evidence>
<name>A0ABD1Y3I4_9MARC</name>
<evidence type="ECO:0000313" key="8">
    <source>
        <dbReference type="EMBL" id="KAL2619849.1"/>
    </source>
</evidence>
<accession>A0ABD1Y3I4</accession>
<dbReference type="Proteomes" id="UP001605036">
    <property type="component" value="Unassembled WGS sequence"/>
</dbReference>
<dbReference type="SMART" id="SM00744">
    <property type="entry name" value="RINGv"/>
    <property type="match status" value="1"/>
</dbReference>
<feature type="region of interest" description="Disordered" evidence="6">
    <location>
        <begin position="262"/>
        <end position="306"/>
    </location>
</feature>
<dbReference type="PANTHER" id="PTHR47344:SF1">
    <property type="entry name" value="RING ZINC FINGER PROTEIN-RELATED"/>
    <property type="match status" value="1"/>
</dbReference>
<evidence type="ECO:0000256" key="1">
    <source>
        <dbReference type="ARBA" id="ARBA00022723"/>
    </source>
</evidence>
<dbReference type="SUPFAM" id="SSF57850">
    <property type="entry name" value="RING/U-box"/>
    <property type="match status" value="1"/>
</dbReference>
<feature type="domain" description="RING-type" evidence="7">
    <location>
        <begin position="6"/>
        <end position="52"/>
    </location>
</feature>
<evidence type="ECO:0000256" key="5">
    <source>
        <dbReference type="SAM" id="Coils"/>
    </source>
</evidence>
<proteinExistence type="predicted"/>
<comment type="caution">
    <text evidence="8">The sequence shown here is derived from an EMBL/GenBank/DDBJ whole genome shotgun (WGS) entry which is preliminary data.</text>
</comment>
<feature type="compositionally biased region" description="Polar residues" evidence="6">
    <location>
        <begin position="267"/>
        <end position="277"/>
    </location>
</feature>
<dbReference type="InterPro" id="IPR011016">
    <property type="entry name" value="Znf_RING-CH"/>
</dbReference>
<dbReference type="AlphaFoldDB" id="A0ABD1Y3I4"/>
<dbReference type="InterPro" id="IPR013083">
    <property type="entry name" value="Znf_RING/FYVE/PHD"/>
</dbReference>
<dbReference type="EMBL" id="JBHFFA010000006">
    <property type="protein sequence ID" value="KAL2619849.1"/>
    <property type="molecule type" value="Genomic_DNA"/>
</dbReference>
<keyword evidence="1" id="KW-0479">Metal-binding</keyword>
<dbReference type="GO" id="GO:0008270">
    <property type="term" value="F:zinc ion binding"/>
    <property type="evidence" value="ECO:0007669"/>
    <property type="project" value="UniProtKB-KW"/>
</dbReference>
<evidence type="ECO:0000256" key="3">
    <source>
        <dbReference type="ARBA" id="ARBA00022833"/>
    </source>
</evidence>
<dbReference type="PANTHER" id="PTHR47344">
    <property type="entry name" value="RING ZINC FINGER PROTEIN-RELATED"/>
    <property type="match status" value="1"/>
</dbReference>
<keyword evidence="2 4" id="KW-0863">Zinc-finger</keyword>
<evidence type="ECO:0000256" key="4">
    <source>
        <dbReference type="PROSITE-ProRule" id="PRU00175"/>
    </source>
</evidence>
<keyword evidence="5" id="KW-0175">Coiled coil</keyword>
<dbReference type="Pfam" id="PF13639">
    <property type="entry name" value="zf-RING_2"/>
    <property type="match status" value="1"/>
</dbReference>
<dbReference type="SMART" id="SM00184">
    <property type="entry name" value="RING"/>
    <property type="match status" value="1"/>
</dbReference>
<gene>
    <name evidence="8" type="ORF">R1flu_000054</name>
</gene>
<feature type="region of interest" description="Disordered" evidence="6">
    <location>
        <begin position="363"/>
        <end position="393"/>
    </location>
</feature>
<reference evidence="8 9" key="1">
    <citation type="submission" date="2024-09" db="EMBL/GenBank/DDBJ databases">
        <title>Chromosome-scale assembly of Riccia fluitans.</title>
        <authorList>
            <person name="Paukszto L."/>
            <person name="Sawicki J."/>
            <person name="Karawczyk K."/>
            <person name="Piernik-Szablinska J."/>
            <person name="Szczecinska M."/>
            <person name="Mazdziarz M."/>
        </authorList>
    </citation>
    <scope>NUCLEOTIDE SEQUENCE [LARGE SCALE GENOMIC DNA]</scope>
    <source>
        <strain evidence="8">Rf_01</strain>
        <tissue evidence="8">Aerial parts of the thallus</tissue>
    </source>
</reference>
<evidence type="ECO:0000256" key="6">
    <source>
        <dbReference type="SAM" id="MobiDB-lite"/>
    </source>
</evidence>
<dbReference type="Gene3D" id="3.30.40.10">
    <property type="entry name" value="Zinc/RING finger domain, C3HC4 (zinc finger)"/>
    <property type="match status" value="1"/>
</dbReference>
<protein>
    <recommendedName>
        <fullName evidence="7">RING-type domain-containing protein</fullName>
    </recommendedName>
</protein>
<dbReference type="InterPro" id="IPR001841">
    <property type="entry name" value="Znf_RING"/>
</dbReference>
<dbReference type="PROSITE" id="PS50089">
    <property type="entry name" value="ZF_RING_2"/>
    <property type="match status" value="1"/>
</dbReference>
<sequence>MTGAFCPICYEVVDVSLHNLESVTGCGHVFHEACLQKWVAHSPVTPKCPLCKASCGPRERQRLYFQTSADCSQPLESLNCAGYSEGSIGEMEEKVKVLKKSLELARQQVSESQEALEVNKDKVRGLSEMYKVANQQFHQTAEKLWKTEQELEGSRKEKSRLMKEMAKLERDIAATKLMENVDLSEDEVLHLTSGGGSRPQSKDDYIQILAKALVTRNWAFKTLMTTCAEHCLEKDAFQRESTKLRFKIELLQARLKDFTKAQERTENSSLRSLNEVESSADDRSERPQNLAKTYVNRTTKSEDRQFSRLRGIDRYELSSERPSKSVNRPGICIGREDMRADAAANHSSVLLPRAATCTDATLHTRLGSPGITPGSQHARPTSPETGEETNAPIDLDFLPIPIRRERKSSLVEDGFFSKDSKVSWKETAQNLVGSTNISRFNLSGPNGPCSRALIKPPPPFIVPTHRGSNASRQGKKIKLSVPQDSKIEDFFGRH</sequence>
<feature type="compositionally biased region" description="Polar residues" evidence="6">
    <location>
        <begin position="373"/>
        <end position="384"/>
    </location>
</feature>
<keyword evidence="3" id="KW-0862">Zinc</keyword>